<dbReference type="Proteomes" id="UP001163823">
    <property type="component" value="Chromosome 3"/>
</dbReference>
<organism evidence="8 9">
    <name type="scientific">Quillaja saponaria</name>
    <name type="common">Soap bark tree</name>
    <dbReference type="NCBI Taxonomy" id="32244"/>
    <lineage>
        <taxon>Eukaryota</taxon>
        <taxon>Viridiplantae</taxon>
        <taxon>Streptophyta</taxon>
        <taxon>Embryophyta</taxon>
        <taxon>Tracheophyta</taxon>
        <taxon>Spermatophyta</taxon>
        <taxon>Magnoliopsida</taxon>
        <taxon>eudicotyledons</taxon>
        <taxon>Gunneridae</taxon>
        <taxon>Pentapetalae</taxon>
        <taxon>rosids</taxon>
        <taxon>fabids</taxon>
        <taxon>Fabales</taxon>
        <taxon>Quillajaceae</taxon>
        <taxon>Quillaja</taxon>
    </lineage>
</organism>
<feature type="region of interest" description="Disordered" evidence="5">
    <location>
        <begin position="262"/>
        <end position="327"/>
    </location>
</feature>
<protein>
    <submittedName>
        <fullName evidence="8">Transposase, mutator type</fullName>
    </submittedName>
</protein>
<gene>
    <name evidence="8" type="ORF">O6P43_006079</name>
</gene>
<dbReference type="InterPro" id="IPR007527">
    <property type="entry name" value="Znf_SWIM"/>
</dbReference>
<accession>A0AAD7Q899</accession>
<feature type="domain" description="CCHC-type" evidence="6">
    <location>
        <begin position="238"/>
        <end position="253"/>
    </location>
</feature>
<comment type="caution">
    <text evidence="8">The sequence shown here is derived from an EMBL/GenBank/DDBJ whole genome shotgun (WGS) entry which is preliminary data.</text>
</comment>
<feature type="region of interest" description="Disordered" evidence="5">
    <location>
        <begin position="189"/>
        <end position="226"/>
    </location>
</feature>
<dbReference type="GO" id="GO:0003676">
    <property type="term" value="F:nucleic acid binding"/>
    <property type="evidence" value="ECO:0007669"/>
    <property type="project" value="InterPro"/>
</dbReference>
<dbReference type="PANTHER" id="PTHR31973:SF199">
    <property type="entry name" value="SWIM-TYPE DOMAIN-CONTAINING PROTEIN"/>
    <property type="match status" value="1"/>
</dbReference>
<proteinExistence type="predicted"/>
<evidence type="ECO:0000256" key="4">
    <source>
        <dbReference type="PROSITE-ProRule" id="PRU00047"/>
    </source>
</evidence>
<evidence type="ECO:0000259" key="7">
    <source>
        <dbReference type="PROSITE" id="PS50966"/>
    </source>
</evidence>
<dbReference type="InterPro" id="IPR001878">
    <property type="entry name" value="Znf_CCHC"/>
</dbReference>
<feature type="compositionally biased region" description="Polar residues" evidence="5">
    <location>
        <begin position="267"/>
        <end position="282"/>
    </location>
</feature>
<evidence type="ECO:0000259" key="6">
    <source>
        <dbReference type="PROSITE" id="PS50158"/>
    </source>
</evidence>
<name>A0AAD7Q899_QUISA</name>
<evidence type="ECO:0000256" key="1">
    <source>
        <dbReference type="ARBA" id="ARBA00022723"/>
    </source>
</evidence>
<evidence type="ECO:0000256" key="3">
    <source>
        <dbReference type="ARBA" id="ARBA00022833"/>
    </source>
</evidence>
<keyword evidence="3" id="KW-0862">Zinc</keyword>
<dbReference type="SMART" id="SM00575">
    <property type="entry name" value="ZnF_PMZ"/>
    <property type="match status" value="1"/>
</dbReference>
<feature type="domain" description="SWIM-type" evidence="7">
    <location>
        <begin position="126"/>
        <end position="158"/>
    </location>
</feature>
<evidence type="ECO:0000256" key="5">
    <source>
        <dbReference type="SAM" id="MobiDB-lite"/>
    </source>
</evidence>
<keyword evidence="2 4" id="KW-0863">Zinc-finger</keyword>
<dbReference type="GO" id="GO:0008270">
    <property type="term" value="F:zinc ion binding"/>
    <property type="evidence" value="ECO:0007669"/>
    <property type="project" value="UniProtKB-KW"/>
</dbReference>
<reference evidence="8" key="1">
    <citation type="journal article" date="2023" name="Science">
        <title>Elucidation of the pathway for biosynthesis of saponin adjuvants from the soapbark tree.</title>
        <authorList>
            <person name="Reed J."/>
            <person name="Orme A."/>
            <person name="El-Demerdash A."/>
            <person name="Owen C."/>
            <person name="Martin L.B.B."/>
            <person name="Misra R.C."/>
            <person name="Kikuchi S."/>
            <person name="Rejzek M."/>
            <person name="Martin A.C."/>
            <person name="Harkess A."/>
            <person name="Leebens-Mack J."/>
            <person name="Louveau T."/>
            <person name="Stephenson M.J."/>
            <person name="Osbourn A."/>
        </authorList>
    </citation>
    <scope>NUCLEOTIDE SEQUENCE</scope>
    <source>
        <strain evidence="8">S10</strain>
    </source>
</reference>
<dbReference type="KEGG" id="qsa:O6P43_006079"/>
<dbReference type="Pfam" id="PF04434">
    <property type="entry name" value="SWIM"/>
    <property type="match status" value="1"/>
</dbReference>
<feature type="compositionally biased region" description="Low complexity" evidence="5">
    <location>
        <begin position="386"/>
        <end position="404"/>
    </location>
</feature>
<dbReference type="PROSITE" id="PS50158">
    <property type="entry name" value="ZF_CCHC"/>
    <property type="match status" value="1"/>
</dbReference>
<dbReference type="InterPro" id="IPR006564">
    <property type="entry name" value="Znf_PMZ"/>
</dbReference>
<feature type="compositionally biased region" description="Low complexity" evidence="5">
    <location>
        <begin position="283"/>
        <end position="296"/>
    </location>
</feature>
<dbReference type="AlphaFoldDB" id="A0AAD7Q899"/>
<dbReference type="EMBL" id="JARAOO010000003">
    <property type="protein sequence ID" value="KAJ7976276.1"/>
    <property type="molecule type" value="Genomic_DNA"/>
</dbReference>
<keyword evidence="1" id="KW-0479">Metal-binding</keyword>
<sequence length="404" mass="45793">MQELKACNDKAWKWLSNIPPRLWSKAAFRSFPKNDVLVNNICEVFNSKFVKFRSKPIITMVDEIRVYIMGKMTESREKMSRYEGPICPKAQDRLEKAKLESRFWVPTWVGDPNCSMFEVCCKPEKYVVDLSEHTCSCRAWDSTGIPCKHAIAAIGYNNLAPESFVHQYFSKEIFERTYEPFIHPVNGQNLWPKTDNDPIEPPILSRPPGRPKKNRNKGEEEEPAINPYKLKRKYGVIKCHKCGGTGHNSRYCKGLPINSKGKRKCNLGSNRSGNKETSQTHESSTLYSQMSSSTQTPPVVLTTGSHKQKGKAKLNPMKKPEDTSTQSFYGGQLTTPTVEAQPFNNVQFKTHIPTNYQVKGSIVGIQPYYGFAFKGRALNNQQLHGSSFKSPTTSTQQPSQKQLP</sequence>
<dbReference type="PANTHER" id="PTHR31973">
    <property type="entry name" value="POLYPROTEIN, PUTATIVE-RELATED"/>
    <property type="match status" value="1"/>
</dbReference>
<keyword evidence="9" id="KW-1185">Reference proteome</keyword>
<evidence type="ECO:0000256" key="2">
    <source>
        <dbReference type="ARBA" id="ARBA00022771"/>
    </source>
</evidence>
<feature type="region of interest" description="Disordered" evidence="5">
    <location>
        <begin position="383"/>
        <end position="404"/>
    </location>
</feature>
<evidence type="ECO:0000313" key="9">
    <source>
        <dbReference type="Proteomes" id="UP001163823"/>
    </source>
</evidence>
<dbReference type="PROSITE" id="PS50966">
    <property type="entry name" value="ZF_SWIM"/>
    <property type="match status" value="1"/>
</dbReference>
<evidence type="ECO:0000313" key="8">
    <source>
        <dbReference type="EMBL" id="KAJ7976276.1"/>
    </source>
</evidence>